<proteinExistence type="predicted"/>
<accession>A0A518RER4</accession>
<dbReference type="EMBL" id="CP042239">
    <property type="protein sequence ID" value="QDX25921.1"/>
    <property type="molecule type" value="Genomic_DNA"/>
</dbReference>
<dbReference type="RefSeq" id="WP_145846196.1">
    <property type="nucleotide sequence ID" value="NZ_CP042239.1"/>
</dbReference>
<feature type="transmembrane region" description="Helical" evidence="1">
    <location>
        <begin position="40"/>
        <end position="59"/>
    </location>
</feature>
<name>A0A518RER4_9SPHN</name>
<feature type="signal peptide" evidence="2">
    <location>
        <begin position="1"/>
        <end position="24"/>
    </location>
</feature>
<evidence type="ECO:0000256" key="1">
    <source>
        <dbReference type="SAM" id="Phobius"/>
    </source>
</evidence>
<keyword evidence="4" id="KW-1185">Reference proteome</keyword>
<dbReference type="KEGG" id="ssua:FPZ54_07715"/>
<reference evidence="3 4" key="1">
    <citation type="submission" date="2019-07" db="EMBL/GenBank/DDBJ databases">
        <title>Sphingomonas alkalisoli sp. nov., isolated from rhizosphere soil of Suaedae salsa.</title>
        <authorList>
            <person name="Zhang H."/>
            <person name="Xu L."/>
            <person name="Zhang J.-X."/>
            <person name="Sun J.-Q."/>
        </authorList>
    </citation>
    <scope>NUCLEOTIDE SEQUENCE [LARGE SCALE GENOMIC DNA]</scope>
    <source>
        <strain evidence="3 4">XS-10</strain>
    </source>
</reference>
<organism evidence="3 4">
    <name type="scientific">Sphingomonas suaedae</name>
    <dbReference type="NCBI Taxonomy" id="2599297"/>
    <lineage>
        <taxon>Bacteria</taxon>
        <taxon>Pseudomonadati</taxon>
        <taxon>Pseudomonadota</taxon>
        <taxon>Alphaproteobacteria</taxon>
        <taxon>Sphingomonadales</taxon>
        <taxon>Sphingomonadaceae</taxon>
        <taxon>Sphingomonas</taxon>
    </lineage>
</organism>
<gene>
    <name evidence="3" type="ORF">FPZ54_07715</name>
</gene>
<feature type="transmembrane region" description="Helical" evidence="1">
    <location>
        <begin position="66"/>
        <end position="84"/>
    </location>
</feature>
<keyword evidence="2" id="KW-0732">Signal</keyword>
<evidence type="ECO:0000313" key="3">
    <source>
        <dbReference type="EMBL" id="QDX25921.1"/>
    </source>
</evidence>
<protein>
    <recommendedName>
        <fullName evidence="5">Glycine zipper 2TM domain-containing protein</fullName>
    </recommendedName>
</protein>
<evidence type="ECO:0000256" key="2">
    <source>
        <dbReference type="SAM" id="SignalP"/>
    </source>
</evidence>
<keyword evidence="1" id="KW-0812">Transmembrane</keyword>
<keyword evidence="1" id="KW-0472">Membrane</keyword>
<sequence>MHLIRTTAYGLLTASLCLAVPAHGAPKERKPKIEKSEVDKAVGKCVGAVLVGGLLGGLLGGKRNRGAGIVAGAAAGGVVCAILMQTAKRKDRIIAAQRQAAIRGSYTANYMDDEGQTHILRAQAVDYQPTRQIHQVRYVNEGGASVVSPSLSGPPRLCRKVPMTDTVQGNSASIPDQLFCFNEATNTMEPYSEANA</sequence>
<dbReference type="Proteomes" id="UP000318055">
    <property type="component" value="Chromosome"/>
</dbReference>
<evidence type="ECO:0008006" key="5">
    <source>
        <dbReference type="Google" id="ProtNLM"/>
    </source>
</evidence>
<evidence type="ECO:0000313" key="4">
    <source>
        <dbReference type="Proteomes" id="UP000318055"/>
    </source>
</evidence>
<dbReference type="AlphaFoldDB" id="A0A518RER4"/>
<keyword evidence="1" id="KW-1133">Transmembrane helix</keyword>
<feature type="chain" id="PRO_5021764625" description="Glycine zipper 2TM domain-containing protein" evidence="2">
    <location>
        <begin position="25"/>
        <end position="196"/>
    </location>
</feature>